<accession>A0A137P5X2</accession>
<gene>
    <name evidence="2" type="ORF">CONCODRAFT_78878</name>
</gene>
<organism evidence="2 3">
    <name type="scientific">Conidiobolus coronatus (strain ATCC 28846 / CBS 209.66 / NRRL 28638)</name>
    <name type="common">Delacroixia coronata</name>
    <dbReference type="NCBI Taxonomy" id="796925"/>
    <lineage>
        <taxon>Eukaryota</taxon>
        <taxon>Fungi</taxon>
        <taxon>Fungi incertae sedis</taxon>
        <taxon>Zoopagomycota</taxon>
        <taxon>Entomophthoromycotina</taxon>
        <taxon>Entomophthoromycetes</taxon>
        <taxon>Entomophthorales</taxon>
        <taxon>Ancylistaceae</taxon>
        <taxon>Conidiobolus</taxon>
    </lineage>
</organism>
<dbReference type="Proteomes" id="UP000070444">
    <property type="component" value="Unassembled WGS sequence"/>
</dbReference>
<evidence type="ECO:0000313" key="3">
    <source>
        <dbReference type="Proteomes" id="UP000070444"/>
    </source>
</evidence>
<dbReference type="EMBL" id="KQ964503">
    <property type="protein sequence ID" value="KXN70412.1"/>
    <property type="molecule type" value="Genomic_DNA"/>
</dbReference>
<dbReference type="Gene3D" id="1.10.10.1450">
    <property type="match status" value="1"/>
</dbReference>
<dbReference type="InterPro" id="IPR041426">
    <property type="entry name" value="Mos1_HTH"/>
</dbReference>
<evidence type="ECO:0000313" key="2">
    <source>
        <dbReference type="EMBL" id="KXN70412.1"/>
    </source>
</evidence>
<dbReference type="Pfam" id="PF17906">
    <property type="entry name" value="HTH_48"/>
    <property type="match status" value="1"/>
</dbReference>
<protein>
    <recommendedName>
        <fullName evidence="1">Mos1 transposase HTH domain-containing protein</fullName>
    </recommendedName>
</protein>
<feature type="domain" description="Mos1 transposase HTH" evidence="1">
    <location>
        <begin position="17"/>
        <end position="63"/>
    </location>
</feature>
<reference evidence="2 3" key="1">
    <citation type="journal article" date="2015" name="Genome Biol. Evol.">
        <title>Phylogenomic analyses indicate that early fungi evolved digesting cell walls of algal ancestors of land plants.</title>
        <authorList>
            <person name="Chang Y."/>
            <person name="Wang S."/>
            <person name="Sekimoto S."/>
            <person name="Aerts A.L."/>
            <person name="Choi C."/>
            <person name="Clum A."/>
            <person name="LaButti K.M."/>
            <person name="Lindquist E.A."/>
            <person name="Yee Ngan C."/>
            <person name="Ohm R.A."/>
            <person name="Salamov A.A."/>
            <person name="Grigoriev I.V."/>
            <person name="Spatafora J.W."/>
            <person name="Berbee M.L."/>
        </authorList>
    </citation>
    <scope>NUCLEOTIDE SEQUENCE [LARGE SCALE GENOMIC DNA]</scope>
    <source>
        <strain evidence="2 3">NRRL 28638</strain>
    </source>
</reference>
<keyword evidence="3" id="KW-1185">Reference proteome</keyword>
<evidence type="ECO:0000259" key="1">
    <source>
        <dbReference type="Pfam" id="PF17906"/>
    </source>
</evidence>
<proteinExistence type="predicted"/>
<name>A0A137P5X2_CONC2</name>
<sequence length="217" mass="25188">MNVDNNNYKPTNQEVLRKHIWHALLYEYHKGTNINEAWKNIRKLYGDCVSIYTIESWYNSFQDNSSNSGFTINNEEAESNVFQDDKVIEFIKNNPEMPLEEMSQILSIDIDLLTDYKKQGLNNSGDGSLKRKQSSPFRPILMRPVSIPQYQPPPGLSNKYHYQSFPFSKFSAYPVKEDIPEVKNQLLEKLLGKPYKRRKGNSVLDKLLSESESGQNE</sequence>
<dbReference type="AlphaFoldDB" id="A0A137P5X2"/>